<dbReference type="AlphaFoldDB" id="A0AA38INW4"/>
<organism evidence="1 2">
    <name type="scientific">Zophobas morio</name>
    <dbReference type="NCBI Taxonomy" id="2755281"/>
    <lineage>
        <taxon>Eukaryota</taxon>
        <taxon>Metazoa</taxon>
        <taxon>Ecdysozoa</taxon>
        <taxon>Arthropoda</taxon>
        <taxon>Hexapoda</taxon>
        <taxon>Insecta</taxon>
        <taxon>Pterygota</taxon>
        <taxon>Neoptera</taxon>
        <taxon>Endopterygota</taxon>
        <taxon>Coleoptera</taxon>
        <taxon>Polyphaga</taxon>
        <taxon>Cucujiformia</taxon>
        <taxon>Tenebrionidae</taxon>
        <taxon>Zophobas</taxon>
    </lineage>
</organism>
<protein>
    <submittedName>
        <fullName evidence="1">Uncharacterized protein</fullName>
    </submittedName>
</protein>
<dbReference type="Proteomes" id="UP001168821">
    <property type="component" value="Unassembled WGS sequence"/>
</dbReference>
<keyword evidence="2" id="KW-1185">Reference proteome</keyword>
<proteinExistence type="predicted"/>
<gene>
    <name evidence="1" type="ORF">Zmor_005761</name>
</gene>
<evidence type="ECO:0000313" key="2">
    <source>
        <dbReference type="Proteomes" id="UP001168821"/>
    </source>
</evidence>
<evidence type="ECO:0000313" key="1">
    <source>
        <dbReference type="EMBL" id="KAJ3661363.1"/>
    </source>
</evidence>
<dbReference type="EMBL" id="JALNTZ010000002">
    <property type="protein sequence ID" value="KAJ3661363.1"/>
    <property type="molecule type" value="Genomic_DNA"/>
</dbReference>
<accession>A0AA38INW4</accession>
<sequence length="93" mass="10375">MVSVDTQVQCCVNYYCVLDYSATLGKRHATPYGGAPNKLSVFEGAQVFSMHRALYYQPTRPIAMMATGSVNRTLQLFPELFAEISLDFGCRNL</sequence>
<comment type="caution">
    <text evidence="1">The sequence shown here is derived from an EMBL/GenBank/DDBJ whole genome shotgun (WGS) entry which is preliminary data.</text>
</comment>
<name>A0AA38INW4_9CUCU</name>
<reference evidence="1" key="1">
    <citation type="journal article" date="2023" name="G3 (Bethesda)">
        <title>Whole genome assemblies of Zophobas morio and Tenebrio molitor.</title>
        <authorList>
            <person name="Kaur S."/>
            <person name="Stinson S.A."/>
            <person name="diCenzo G.C."/>
        </authorList>
    </citation>
    <scope>NUCLEOTIDE SEQUENCE</scope>
    <source>
        <strain evidence="1">QUZm001</strain>
    </source>
</reference>